<evidence type="ECO:0000259" key="1">
    <source>
        <dbReference type="Pfam" id="PF00534"/>
    </source>
</evidence>
<reference evidence="3 4" key="1">
    <citation type="submission" date="2020-08" db="EMBL/GenBank/DDBJ databases">
        <title>Genomic Encyclopedia of Type Strains, Phase III (KMG-III): the genomes of soil and plant-associated and newly described type strains.</title>
        <authorList>
            <person name="Whitman W."/>
        </authorList>
    </citation>
    <scope>NUCLEOTIDE SEQUENCE [LARGE SCALE GENOMIC DNA]</scope>
    <source>
        <strain evidence="3 4">CECT 8075</strain>
    </source>
</reference>
<comment type="caution">
    <text evidence="3">The sequence shown here is derived from an EMBL/GenBank/DDBJ whole genome shotgun (WGS) entry which is preliminary data.</text>
</comment>
<dbReference type="GO" id="GO:0016757">
    <property type="term" value="F:glycosyltransferase activity"/>
    <property type="evidence" value="ECO:0007669"/>
    <property type="project" value="InterPro"/>
</dbReference>
<accession>A0A7W5H6X5</accession>
<sequence length="417" mass="44932">MSHPLTCCFVITSMPVGGAETLLVNLMRRMDPDRVRPEVICLKEAGPLGEEIAAEFPVHSGLIGGKYDVAVVSRIAKLLRKRGADVVITVGAGDKMFWGRLAAKLAGVPVIASALHSTGWPDGVGKLNRLLTPITDAFIGVAQSHGNFLREFEKFPASKVNVIRNGVDCDRFCPDPDARQSVFDELGIPANAQVIGLVAALRHEKNHSMLVKAAARLREWHPDLHTLIIGEGPERATIEPLREQLGVVDRVHLLGNRSDTPRLLAAMDVFTLCSLNEASPVSILEALACATPVVSTNVGSISETVIPDHTGLLVESEDVEGFANAISQLLNDPGTRRSMGEQGRELVIETGSLTSMVDGYENLMHRIYAEKRPSMMKHAADVTSDCHVTPQPAPHVTRLPAVQPHTVASSSNVMTTS</sequence>
<dbReference type="CDD" id="cd03807">
    <property type="entry name" value="GT4_WbnK-like"/>
    <property type="match status" value="1"/>
</dbReference>
<dbReference type="SUPFAM" id="SSF53756">
    <property type="entry name" value="UDP-Glycosyltransferase/glycogen phosphorylase"/>
    <property type="match status" value="1"/>
</dbReference>
<evidence type="ECO:0000259" key="2">
    <source>
        <dbReference type="Pfam" id="PF13439"/>
    </source>
</evidence>
<dbReference type="InterPro" id="IPR001296">
    <property type="entry name" value="Glyco_trans_1"/>
</dbReference>
<feature type="domain" description="Glycosyltransferase subfamily 4-like N-terminal" evidence="2">
    <location>
        <begin position="16"/>
        <end position="171"/>
    </location>
</feature>
<dbReference type="Gene3D" id="3.40.50.2000">
    <property type="entry name" value="Glycogen Phosphorylase B"/>
    <property type="match status" value="2"/>
</dbReference>
<dbReference type="PANTHER" id="PTHR12526:SF630">
    <property type="entry name" value="GLYCOSYLTRANSFERASE"/>
    <property type="match status" value="1"/>
</dbReference>
<evidence type="ECO:0000313" key="4">
    <source>
        <dbReference type="Proteomes" id="UP000536179"/>
    </source>
</evidence>
<keyword evidence="3" id="KW-0808">Transferase</keyword>
<dbReference type="Pfam" id="PF13439">
    <property type="entry name" value="Glyco_transf_4"/>
    <property type="match status" value="1"/>
</dbReference>
<dbReference type="EMBL" id="JACHXU010000010">
    <property type="protein sequence ID" value="MBB3207415.1"/>
    <property type="molecule type" value="Genomic_DNA"/>
</dbReference>
<protein>
    <submittedName>
        <fullName evidence="3">Glycosyltransferase involved in cell wall biosynthesis</fullName>
    </submittedName>
</protein>
<proteinExistence type="predicted"/>
<name>A0A7W5H6X5_9BACT</name>
<organism evidence="3 4">
    <name type="scientific">Aporhodopirellula rubra</name>
    <dbReference type="NCBI Taxonomy" id="980271"/>
    <lineage>
        <taxon>Bacteria</taxon>
        <taxon>Pseudomonadati</taxon>
        <taxon>Planctomycetota</taxon>
        <taxon>Planctomycetia</taxon>
        <taxon>Pirellulales</taxon>
        <taxon>Pirellulaceae</taxon>
        <taxon>Aporhodopirellula</taxon>
    </lineage>
</organism>
<gene>
    <name evidence="3" type="ORF">FHS27_003236</name>
</gene>
<dbReference type="Pfam" id="PF00534">
    <property type="entry name" value="Glycos_transf_1"/>
    <property type="match status" value="1"/>
</dbReference>
<feature type="domain" description="Glycosyl transferase family 1" evidence="1">
    <location>
        <begin position="182"/>
        <end position="345"/>
    </location>
</feature>
<dbReference type="Proteomes" id="UP000536179">
    <property type="component" value="Unassembled WGS sequence"/>
</dbReference>
<evidence type="ECO:0000313" key="3">
    <source>
        <dbReference type="EMBL" id="MBB3207415.1"/>
    </source>
</evidence>
<dbReference type="InterPro" id="IPR028098">
    <property type="entry name" value="Glyco_trans_4-like_N"/>
</dbReference>
<keyword evidence="4" id="KW-1185">Reference proteome</keyword>
<dbReference type="PANTHER" id="PTHR12526">
    <property type="entry name" value="GLYCOSYLTRANSFERASE"/>
    <property type="match status" value="1"/>
</dbReference>
<dbReference type="AlphaFoldDB" id="A0A7W5H6X5"/>